<evidence type="ECO:0000259" key="5">
    <source>
        <dbReference type="Pfam" id="PF02551"/>
    </source>
</evidence>
<sequence>MEKFGTEEYFELQKINDNTYSSKKLLPNTVNSTTVYGGLLFAQSLAAAEFTVPKTLRVNSLHSLFVSAAVINEPVTYRVNVLRDGKSFCSRLVQAEQHGSIVFSCQISFHKEEEPAIQHQIHMPSVPKPEDCMELYAGMERIVKSHESGDKLVDPSRISRLKQHLSCTKEAQKALFEMRPVNIEEFLSCKPNSGESLVWFKCKTALPADSLLHRLLLVYNTDSTLAGTPVRYHQSRGFVPSQVFSLDHSAWLHNHNFRVDEWILYKTVSIVADGGRALTSGYMWTIDGNLICSTIQECLVRTRLGRSVIT</sequence>
<dbReference type="Proteomes" id="UP000046393">
    <property type="component" value="Unplaced"/>
</dbReference>
<reference evidence="8" key="1">
    <citation type="submission" date="2017-02" db="UniProtKB">
        <authorList>
            <consortium name="WormBaseParasite"/>
        </authorList>
    </citation>
    <scope>IDENTIFICATION</scope>
</reference>
<dbReference type="AlphaFoldDB" id="A0A0N5AA78"/>
<accession>A0A0N5AA78</accession>
<dbReference type="InterPro" id="IPR029069">
    <property type="entry name" value="HotDog_dom_sf"/>
</dbReference>
<dbReference type="GO" id="GO:0047617">
    <property type="term" value="F:fatty acyl-CoA hydrolase activity"/>
    <property type="evidence" value="ECO:0007669"/>
    <property type="project" value="InterPro"/>
</dbReference>
<dbReference type="GO" id="GO:0005782">
    <property type="term" value="C:peroxisomal matrix"/>
    <property type="evidence" value="ECO:0007669"/>
    <property type="project" value="TreeGrafter"/>
</dbReference>
<feature type="domain" description="Acyl-CoA thioesterase 2 C-terminal" evidence="5">
    <location>
        <begin position="176"/>
        <end position="297"/>
    </location>
</feature>
<evidence type="ECO:0000256" key="4">
    <source>
        <dbReference type="ARBA" id="ARBA00023098"/>
    </source>
</evidence>
<dbReference type="PANTHER" id="PTHR11066">
    <property type="entry name" value="ACYL-COA THIOESTERASE"/>
    <property type="match status" value="1"/>
</dbReference>
<dbReference type="InterPro" id="IPR025652">
    <property type="entry name" value="TesB_C"/>
</dbReference>
<dbReference type="SUPFAM" id="SSF54637">
    <property type="entry name" value="Thioesterase/thiol ester dehydrase-isomerase"/>
    <property type="match status" value="2"/>
</dbReference>
<name>A0A0N5AA78_9BILA</name>
<evidence type="ECO:0000313" key="8">
    <source>
        <dbReference type="WBParaSite" id="SMUV_0000104501-mRNA-1"/>
    </source>
</evidence>
<evidence type="ECO:0000256" key="2">
    <source>
        <dbReference type="ARBA" id="ARBA00011881"/>
    </source>
</evidence>
<dbReference type="CDD" id="cd03445">
    <property type="entry name" value="Thioesterase_II_repeat2"/>
    <property type="match status" value="1"/>
</dbReference>
<organism evidence="7 8">
    <name type="scientific">Syphacia muris</name>
    <dbReference type="NCBI Taxonomy" id="451379"/>
    <lineage>
        <taxon>Eukaryota</taxon>
        <taxon>Metazoa</taxon>
        <taxon>Ecdysozoa</taxon>
        <taxon>Nematoda</taxon>
        <taxon>Chromadorea</taxon>
        <taxon>Rhabditida</taxon>
        <taxon>Spirurina</taxon>
        <taxon>Oxyuridomorpha</taxon>
        <taxon>Oxyuroidea</taxon>
        <taxon>Oxyuridae</taxon>
        <taxon>Syphacia</taxon>
    </lineage>
</organism>
<feature type="domain" description="Acyl-CoA thioesterase-like N-terminal HotDog" evidence="6">
    <location>
        <begin position="33"/>
        <end position="110"/>
    </location>
</feature>
<dbReference type="InterPro" id="IPR042171">
    <property type="entry name" value="Acyl-CoA_hotdog"/>
</dbReference>
<protein>
    <submittedName>
        <fullName evidence="8">Acyl-coenzyme A thioesterase 8</fullName>
    </submittedName>
</protein>
<dbReference type="InterPro" id="IPR049449">
    <property type="entry name" value="TesB_ACOT8-like_N"/>
</dbReference>
<dbReference type="CDD" id="cd03444">
    <property type="entry name" value="Thioesterase_II_repeat1"/>
    <property type="match status" value="1"/>
</dbReference>
<comment type="similarity">
    <text evidence="1">Belongs to the C/M/P thioester hydrolase family.</text>
</comment>
<dbReference type="STRING" id="451379.A0A0N5AA78"/>
<evidence type="ECO:0000259" key="6">
    <source>
        <dbReference type="Pfam" id="PF13622"/>
    </source>
</evidence>
<keyword evidence="3" id="KW-0378">Hydrolase</keyword>
<keyword evidence="4" id="KW-0443">Lipid metabolism</keyword>
<dbReference type="FunFam" id="2.40.160.210:FF:000001">
    <property type="entry name" value="Acyl-CoA thioesterase II"/>
    <property type="match status" value="1"/>
</dbReference>
<dbReference type="Pfam" id="PF13622">
    <property type="entry name" value="4HBT_3"/>
    <property type="match status" value="1"/>
</dbReference>
<keyword evidence="7" id="KW-1185">Reference proteome</keyword>
<dbReference type="GO" id="GO:0009062">
    <property type="term" value="P:fatty acid catabolic process"/>
    <property type="evidence" value="ECO:0007669"/>
    <property type="project" value="TreeGrafter"/>
</dbReference>
<evidence type="ECO:0000313" key="7">
    <source>
        <dbReference type="Proteomes" id="UP000046393"/>
    </source>
</evidence>
<dbReference type="InterPro" id="IPR003703">
    <property type="entry name" value="Acyl_CoA_thio"/>
</dbReference>
<comment type="subunit">
    <text evidence="2">Homotetramer.</text>
</comment>
<dbReference type="Gene3D" id="2.40.160.210">
    <property type="entry name" value="Acyl-CoA thioesterase, double hotdog domain"/>
    <property type="match status" value="1"/>
</dbReference>
<dbReference type="GO" id="GO:0006637">
    <property type="term" value="P:acyl-CoA metabolic process"/>
    <property type="evidence" value="ECO:0007669"/>
    <property type="project" value="InterPro"/>
</dbReference>
<dbReference type="PANTHER" id="PTHR11066:SF34">
    <property type="entry name" value="ACYL-COENZYME A THIOESTERASE 8"/>
    <property type="match status" value="1"/>
</dbReference>
<dbReference type="Pfam" id="PF02551">
    <property type="entry name" value="Acyl_CoA_thio"/>
    <property type="match status" value="1"/>
</dbReference>
<proteinExistence type="inferred from homology"/>
<evidence type="ECO:0000256" key="1">
    <source>
        <dbReference type="ARBA" id="ARBA00006538"/>
    </source>
</evidence>
<dbReference type="WBParaSite" id="SMUV_0000104501-mRNA-1">
    <property type="protein sequence ID" value="SMUV_0000104501-mRNA-1"/>
    <property type="gene ID" value="SMUV_0000104501"/>
</dbReference>
<evidence type="ECO:0000256" key="3">
    <source>
        <dbReference type="ARBA" id="ARBA00022801"/>
    </source>
</evidence>